<dbReference type="GO" id="GO:0008610">
    <property type="term" value="P:lipid biosynthetic process"/>
    <property type="evidence" value="ECO:0007669"/>
    <property type="project" value="UniProtKB-ARBA"/>
</dbReference>
<feature type="transmembrane region" description="Helical" evidence="1">
    <location>
        <begin position="88"/>
        <end position="105"/>
    </location>
</feature>
<dbReference type="Proteomes" id="UP000199400">
    <property type="component" value="Unassembled WGS sequence"/>
</dbReference>
<dbReference type="EMBL" id="FOMX01000023">
    <property type="protein sequence ID" value="SFE94671.1"/>
    <property type="molecule type" value="Genomic_DNA"/>
</dbReference>
<feature type="transmembrane region" description="Helical" evidence="1">
    <location>
        <begin position="218"/>
        <end position="242"/>
    </location>
</feature>
<keyword evidence="1" id="KW-1133">Transmembrane helix</keyword>
<protein>
    <submittedName>
        <fullName evidence="3">Fatty acid desaturase</fullName>
    </submittedName>
</protein>
<dbReference type="InterPro" id="IPR012171">
    <property type="entry name" value="Fatty_acid_desaturase"/>
</dbReference>
<proteinExistence type="predicted"/>
<dbReference type="PANTHER" id="PTHR19353">
    <property type="entry name" value="FATTY ACID DESATURASE 2"/>
    <property type="match status" value="1"/>
</dbReference>
<evidence type="ECO:0000313" key="4">
    <source>
        <dbReference type="Proteomes" id="UP000199400"/>
    </source>
</evidence>
<organism evidence="3 4">
    <name type="scientific">Nannocystis exedens</name>
    <dbReference type="NCBI Taxonomy" id="54"/>
    <lineage>
        <taxon>Bacteria</taxon>
        <taxon>Pseudomonadati</taxon>
        <taxon>Myxococcota</taxon>
        <taxon>Polyangia</taxon>
        <taxon>Nannocystales</taxon>
        <taxon>Nannocystaceae</taxon>
        <taxon>Nannocystis</taxon>
    </lineage>
</organism>
<dbReference type="PANTHER" id="PTHR19353:SF19">
    <property type="entry name" value="DELTA(5) FATTY ACID DESATURASE C-RELATED"/>
    <property type="match status" value="1"/>
</dbReference>
<dbReference type="GO" id="GO:0016717">
    <property type="term" value="F:oxidoreductase activity, acting on paired donors, with oxidation of a pair of donors resulting in the reduction of molecular oxygen to two molecules of water"/>
    <property type="evidence" value="ECO:0007669"/>
    <property type="project" value="TreeGrafter"/>
</dbReference>
<keyword evidence="4" id="KW-1185">Reference proteome</keyword>
<dbReference type="InterPro" id="IPR005804">
    <property type="entry name" value="FA_desaturase_dom"/>
</dbReference>
<accession>A0A1I2EQR7</accession>
<evidence type="ECO:0000259" key="2">
    <source>
        <dbReference type="Pfam" id="PF00487"/>
    </source>
</evidence>
<feature type="transmembrane region" description="Helical" evidence="1">
    <location>
        <begin position="192"/>
        <end position="212"/>
    </location>
</feature>
<feature type="transmembrane region" description="Helical" evidence="1">
    <location>
        <begin position="51"/>
        <end position="68"/>
    </location>
</feature>
<dbReference type="GO" id="GO:0016020">
    <property type="term" value="C:membrane"/>
    <property type="evidence" value="ECO:0007669"/>
    <property type="project" value="TreeGrafter"/>
</dbReference>
<feature type="domain" description="Fatty acid desaturase" evidence="2">
    <location>
        <begin position="53"/>
        <end position="319"/>
    </location>
</feature>
<reference evidence="4" key="1">
    <citation type="submission" date="2016-10" db="EMBL/GenBank/DDBJ databases">
        <authorList>
            <person name="Varghese N."/>
            <person name="Submissions S."/>
        </authorList>
    </citation>
    <scope>NUCLEOTIDE SEQUENCE [LARGE SCALE GENOMIC DNA]</scope>
    <source>
        <strain evidence="4">ATCC 25963</strain>
    </source>
</reference>
<evidence type="ECO:0000313" key="3">
    <source>
        <dbReference type="EMBL" id="SFE94671.1"/>
    </source>
</evidence>
<gene>
    <name evidence="3" type="ORF">SAMN02745121_06189</name>
</gene>
<sequence length="363" mass="41492">MDLEEFAALRAEFAVRGWHRKATGAVIAELLFSFAVCITGYVMFLACESQLWAWLGMAISTYGMLGVVTNTHTSTHNGTSDKKWVNDLLSYLGYPLFANLSLSYWRNAHITIHHAAPNVMGIDDDHDFMPWFVTTEAEMKKASGPARFYYRHVQKYFFPVILWIHVFLRQKSSWVYLTKALLDPARRRRAHWYDLLAMSLYWVAWVGVPSLFVPFSDALLASMVRIAFLGYPLFAVLAPAHYPHEAGCVRRGEWPKDFLALQTCTTINFRTGLLGGFVCSGLQYQIEHHLFPNYSHVYYKRMSPHVRAFCERMGYPYRTMGWGEALLKIFAIFARPKPVAPDLETLHDELQGRAPATAEESAA</sequence>
<feature type="transmembrane region" description="Helical" evidence="1">
    <location>
        <begin position="22"/>
        <end position="44"/>
    </location>
</feature>
<dbReference type="CDD" id="cd03506">
    <property type="entry name" value="Delta6-FADS-like"/>
    <property type="match status" value="1"/>
</dbReference>
<dbReference type="AlphaFoldDB" id="A0A1I2EQR7"/>
<dbReference type="RefSeq" id="WP_096331700.1">
    <property type="nucleotide sequence ID" value="NZ_FOMX01000023.1"/>
</dbReference>
<dbReference type="OrthoDB" id="104711at2"/>
<keyword evidence="1" id="KW-0812">Transmembrane</keyword>
<dbReference type="STRING" id="54.SAMN02745121_06189"/>
<name>A0A1I2EQR7_9BACT</name>
<evidence type="ECO:0000256" key="1">
    <source>
        <dbReference type="SAM" id="Phobius"/>
    </source>
</evidence>
<dbReference type="Pfam" id="PF00487">
    <property type="entry name" value="FA_desaturase"/>
    <property type="match status" value="1"/>
</dbReference>
<keyword evidence="1" id="KW-0472">Membrane</keyword>